<dbReference type="Pfam" id="PF18803">
    <property type="entry name" value="CxC2"/>
    <property type="match status" value="1"/>
</dbReference>
<keyword evidence="2" id="KW-0472">Membrane</keyword>
<proteinExistence type="predicted"/>
<feature type="compositionally biased region" description="Polar residues" evidence="1">
    <location>
        <begin position="41"/>
        <end position="55"/>
    </location>
</feature>
<evidence type="ECO:0000313" key="5">
    <source>
        <dbReference type="Proteomes" id="UP001437256"/>
    </source>
</evidence>
<evidence type="ECO:0000256" key="1">
    <source>
        <dbReference type="SAM" id="MobiDB-lite"/>
    </source>
</evidence>
<feature type="region of interest" description="Disordered" evidence="1">
    <location>
        <begin position="25"/>
        <end position="55"/>
    </location>
</feature>
<dbReference type="Proteomes" id="UP001437256">
    <property type="component" value="Unassembled WGS sequence"/>
</dbReference>
<dbReference type="Pfam" id="PF18758">
    <property type="entry name" value="KDZ"/>
    <property type="match status" value="1"/>
</dbReference>
<gene>
    <name evidence="4" type="ORF">AAF712_015825</name>
</gene>
<dbReference type="InterPro" id="IPR041457">
    <property type="entry name" value="CxC2_KDZ-assoc"/>
</dbReference>
<keyword evidence="5" id="KW-1185">Reference proteome</keyword>
<dbReference type="PANTHER" id="PTHR33096">
    <property type="entry name" value="CXC2 DOMAIN-CONTAINING PROTEIN"/>
    <property type="match status" value="1"/>
</dbReference>
<sequence length="665" mass="75432">MPKNGKNKPRLISTSSNARIEAHNFLRASSSATKRARVLVENNQGPTQPRSTQNAEIDHDPALSESSHLNANSNQPTEEDMVGVKVVEKLKRYEDSDIPLLTWSREYRDGYLDWNMITEGRGRIYYKHRTCGRCNSTRANWRCLDCFGLRLVCRECLIKAHTDEPLHRIEEWRNDFFHPSGLKDLGVRVQLGHKAGERCALPLPGHRDFTVLSWNGIHAVNLDFCGCEPIDKHLQLMEMGWWPASYKEPQTAATFQLLRNYHITNLQSQTAPTDFHAVLEQITCGTGLTKIPDREAQFLLILREWRNIKMLKCCGRCHDPGGIAATSAGAAAVPCRACPHPGKNMPEDWDKAPAEDQFLHGLYLAEDANFKQKARARPNDHRDPPLSPAAAFWVPHELYMQEVTKHPEKREISHCSSFNAMAQANSRKSKGLRATGIGSVTCARHGTFRPNGMGDLQKGERYANMDFLALFSLLSCAVALVFFSYDIACQWMVNFYSRMKVFPPFMHVPSRVTMRFKVPKFHLVGHVKKCWAPFSFNYTEGGAKTDGEAVERNWAWLNAVARSVSMMRAGGRWDTIDDFANFWNYRKMVKSEKSLTKSMVKALPEAVINARVFSAFNDALRDDHASDVAEWLDQVAKWETGVDKFCPYEIKEPGKPFALFSCAQD</sequence>
<dbReference type="EMBL" id="JBBXMP010000503">
    <property type="protein sequence ID" value="KAL0057538.1"/>
    <property type="molecule type" value="Genomic_DNA"/>
</dbReference>
<organism evidence="4 5">
    <name type="scientific">Marasmius tenuissimus</name>
    <dbReference type="NCBI Taxonomy" id="585030"/>
    <lineage>
        <taxon>Eukaryota</taxon>
        <taxon>Fungi</taxon>
        <taxon>Dikarya</taxon>
        <taxon>Basidiomycota</taxon>
        <taxon>Agaricomycotina</taxon>
        <taxon>Agaricomycetes</taxon>
        <taxon>Agaricomycetidae</taxon>
        <taxon>Agaricales</taxon>
        <taxon>Marasmiineae</taxon>
        <taxon>Marasmiaceae</taxon>
        <taxon>Marasmius</taxon>
    </lineage>
</organism>
<keyword evidence="2" id="KW-0812">Transmembrane</keyword>
<name>A0ABR2Z8B2_9AGAR</name>
<feature type="transmembrane region" description="Helical" evidence="2">
    <location>
        <begin position="467"/>
        <end position="485"/>
    </location>
</feature>
<comment type="caution">
    <text evidence="4">The sequence shown here is derived from an EMBL/GenBank/DDBJ whole genome shotgun (WGS) entry which is preliminary data.</text>
</comment>
<reference evidence="4 5" key="1">
    <citation type="submission" date="2024-05" db="EMBL/GenBank/DDBJ databases">
        <title>A draft genome resource for the thread blight pathogen Marasmius tenuissimus strain MS-2.</title>
        <authorList>
            <person name="Yulfo-Soto G.E."/>
            <person name="Baruah I.K."/>
            <person name="Amoako-Attah I."/>
            <person name="Bukari Y."/>
            <person name="Meinhardt L.W."/>
            <person name="Bailey B.A."/>
            <person name="Cohen S.P."/>
        </authorList>
    </citation>
    <scope>NUCLEOTIDE SEQUENCE [LARGE SCALE GENOMIC DNA]</scope>
    <source>
        <strain evidence="4 5">MS-2</strain>
    </source>
</reference>
<dbReference type="InterPro" id="IPR040521">
    <property type="entry name" value="KDZ"/>
</dbReference>
<feature type="domain" description="CxC2-like cysteine cluster KDZ transposase-associated" evidence="3">
    <location>
        <begin position="182"/>
        <end position="286"/>
    </location>
</feature>
<evidence type="ECO:0000313" key="4">
    <source>
        <dbReference type="EMBL" id="KAL0057538.1"/>
    </source>
</evidence>
<accession>A0ABR2Z8B2</accession>
<dbReference type="PANTHER" id="PTHR33096:SF1">
    <property type="entry name" value="CXC1-LIKE CYSTEINE CLUSTER ASSOCIATED WITH KDZ TRANSPOSASES DOMAIN-CONTAINING PROTEIN"/>
    <property type="match status" value="1"/>
</dbReference>
<evidence type="ECO:0000259" key="3">
    <source>
        <dbReference type="Pfam" id="PF18803"/>
    </source>
</evidence>
<protein>
    <recommendedName>
        <fullName evidence="3">CxC2-like cysteine cluster KDZ transposase-associated domain-containing protein</fullName>
    </recommendedName>
</protein>
<keyword evidence="2" id="KW-1133">Transmembrane helix</keyword>
<evidence type="ECO:0000256" key="2">
    <source>
        <dbReference type="SAM" id="Phobius"/>
    </source>
</evidence>